<evidence type="ECO:0000256" key="8">
    <source>
        <dbReference type="RuleBase" id="RU363032"/>
    </source>
</evidence>
<dbReference type="SUPFAM" id="SSF161098">
    <property type="entry name" value="MetI-like"/>
    <property type="match status" value="1"/>
</dbReference>
<dbReference type="PANTHER" id="PTHR42929">
    <property type="entry name" value="INNER MEMBRANE ABC TRANSPORTER PERMEASE PROTEIN YDCU-RELATED-RELATED"/>
    <property type="match status" value="1"/>
</dbReference>
<dbReference type="Proteomes" id="UP000007271">
    <property type="component" value="Unassembled WGS sequence"/>
</dbReference>
<dbReference type="Gene3D" id="1.10.3720.10">
    <property type="entry name" value="MetI-like"/>
    <property type="match status" value="1"/>
</dbReference>
<organism evidence="10 11">
    <name type="scientific">Loigolactobacillus coryniformis subsp. coryniformis CECT 5711</name>
    <dbReference type="NCBI Taxonomy" id="1185325"/>
    <lineage>
        <taxon>Bacteria</taxon>
        <taxon>Bacillati</taxon>
        <taxon>Bacillota</taxon>
        <taxon>Bacilli</taxon>
        <taxon>Lactobacillales</taxon>
        <taxon>Lactobacillaceae</taxon>
        <taxon>Loigolactobacillus</taxon>
    </lineage>
</organism>
<evidence type="ECO:0000313" key="11">
    <source>
        <dbReference type="Proteomes" id="UP000007271"/>
    </source>
</evidence>
<sequence>MRKSSAFWLILPAFLGVLLFVFYPLLQIAIPTFNSGSANIFSLYEKFLSENYNLQVIGRTILIAVITTIITLVLSFPVALWIARQKKLLKSLLSLLILFPMLTNAVVRNFAWIIILGKDGVINEILLSLHIISSPLNILYTNTSIIIGSIYLFLPIMIMSLIGSVSELNLEVEEAAAVLGARPLINLIKIIIPQLTTGILTGCILVFAGTMTAYTTPQILGGNRHLVMSTLIYQQAMTLGNWTNASVIAIILIVISALTMLLMGRVMKKIDRRSINA</sequence>
<feature type="transmembrane region" description="Helical" evidence="8">
    <location>
        <begin position="241"/>
        <end position="263"/>
    </location>
</feature>
<dbReference type="GO" id="GO:0005886">
    <property type="term" value="C:plasma membrane"/>
    <property type="evidence" value="ECO:0007669"/>
    <property type="project" value="UniProtKB-SubCell"/>
</dbReference>
<comment type="subcellular location">
    <subcellularLocation>
        <location evidence="1 8">Cell membrane</location>
        <topology evidence="1 8">Multi-pass membrane protein</topology>
    </subcellularLocation>
</comment>
<feature type="transmembrane region" description="Helical" evidence="8">
    <location>
        <begin position="61"/>
        <end position="83"/>
    </location>
</feature>
<evidence type="ECO:0000313" key="10">
    <source>
        <dbReference type="EMBL" id="EJN56257.1"/>
    </source>
</evidence>
<dbReference type="CDD" id="cd06261">
    <property type="entry name" value="TM_PBP2"/>
    <property type="match status" value="1"/>
</dbReference>
<gene>
    <name evidence="10" type="ORF">A11Y_66229</name>
</gene>
<dbReference type="InterPro" id="IPR000515">
    <property type="entry name" value="MetI-like"/>
</dbReference>
<keyword evidence="6 8" id="KW-1133">Transmembrane helix</keyword>
<dbReference type="PANTHER" id="PTHR42929:SF5">
    <property type="entry name" value="ABC TRANSPORTER PERMEASE PROTEIN"/>
    <property type="match status" value="1"/>
</dbReference>
<accession>J3JC40</accession>
<evidence type="ECO:0000259" key="9">
    <source>
        <dbReference type="PROSITE" id="PS50928"/>
    </source>
</evidence>
<dbReference type="GO" id="GO:0055085">
    <property type="term" value="P:transmembrane transport"/>
    <property type="evidence" value="ECO:0007669"/>
    <property type="project" value="InterPro"/>
</dbReference>
<feature type="domain" description="ABC transmembrane type-1" evidence="9">
    <location>
        <begin position="57"/>
        <end position="263"/>
    </location>
</feature>
<keyword evidence="7 8" id="KW-0472">Membrane</keyword>
<dbReference type="STRING" id="1185325.A11Y_66229"/>
<evidence type="ECO:0000256" key="1">
    <source>
        <dbReference type="ARBA" id="ARBA00004651"/>
    </source>
</evidence>
<evidence type="ECO:0000256" key="6">
    <source>
        <dbReference type="ARBA" id="ARBA00022989"/>
    </source>
</evidence>
<evidence type="ECO:0000256" key="4">
    <source>
        <dbReference type="ARBA" id="ARBA00022475"/>
    </source>
</evidence>
<keyword evidence="3 8" id="KW-0813">Transport</keyword>
<dbReference type="Pfam" id="PF00528">
    <property type="entry name" value="BPD_transp_1"/>
    <property type="match status" value="1"/>
</dbReference>
<dbReference type="PATRIC" id="fig|1185325.3.peg.855"/>
<feature type="transmembrane region" description="Helical" evidence="8">
    <location>
        <begin position="95"/>
        <end position="115"/>
    </location>
</feature>
<feature type="transmembrane region" description="Helical" evidence="8">
    <location>
        <begin position="199"/>
        <end position="221"/>
    </location>
</feature>
<evidence type="ECO:0000256" key="5">
    <source>
        <dbReference type="ARBA" id="ARBA00022692"/>
    </source>
</evidence>
<feature type="transmembrane region" description="Helical" evidence="8">
    <location>
        <begin position="7"/>
        <end position="26"/>
    </location>
</feature>
<evidence type="ECO:0000256" key="2">
    <source>
        <dbReference type="ARBA" id="ARBA00007069"/>
    </source>
</evidence>
<keyword evidence="4" id="KW-1003">Cell membrane</keyword>
<protein>
    <submittedName>
        <fullName evidence="10">ABC transporter, permease protein</fullName>
    </submittedName>
</protein>
<evidence type="ECO:0000256" key="3">
    <source>
        <dbReference type="ARBA" id="ARBA00022448"/>
    </source>
</evidence>
<name>J3JC40_9LACO</name>
<proteinExistence type="inferred from homology"/>
<dbReference type="AlphaFoldDB" id="J3JC40"/>
<comment type="similarity">
    <text evidence="2">Belongs to the binding-protein-dependent transport system permease family. CysTW subfamily.</text>
</comment>
<reference evidence="10 11" key="1">
    <citation type="submission" date="2012-05" db="EMBL/GenBank/DDBJ databases">
        <title>Complete Genome Sequence of Lactobacillus coryniformis CECT5711.</title>
        <authorList>
            <person name="Rodriguez J.M."/>
        </authorList>
    </citation>
    <scope>NUCLEOTIDE SEQUENCE [LARGE SCALE GENOMIC DNA]</scope>
    <source>
        <strain evidence="11">CECT5711</strain>
    </source>
</reference>
<dbReference type="RefSeq" id="WP_003677842.1">
    <property type="nucleotide sequence ID" value="NZ_AKFP01000014.1"/>
</dbReference>
<dbReference type="InterPro" id="IPR035906">
    <property type="entry name" value="MetI-like_sf"/>
</dbReference>
<comment type="caution">
    <text evidence="10">The sequence shown here is derived from an EMBL/GenBank/DDBJ whole genome shotgun (WGS) entry which is preliminary data.</text>
</comment>
<dbReference type="PROSITE" id="PS50928">
    <property type="entry name" value="ABC_TM1"/>
    <property type="match status" value="1"/>
</dbReference>
<evidence type="ECO:0000256" key="7">
    <source>
        <dbReference type="ARBA" id="ARBA00023136"/>
    </source>
</evidence>
<keyword evidence="5 8" id="KW-0812">Transmembrane</keyword>
<dbReference type="EMBL" id="AKFP01000014">
    <property type="protein sequence ID" value="EJN56257.1"/>
    <property type="molecule type" value="Genomic_DNA"/>
</dbReference>